<accession>A0AAD5MR27</accession>
<keyword evidence="2" id="KW-1185">Reference proteome</keyword>
<organism evidence="1 2">
    <name type="scientific">Parelaphostrongylus tenuis</name>
    <name type="common">Meningeal worm</name>
    <dbReference type="NCBI Taxonomy" id="148309"/>
    <lineage>
        <taxon>Eukaryota</taxon>
        <taxon>Metazoa</taxon>
        <taxon>Ecdysozoa</taxon>
        <taxon>Nematoda</taxon>
        <taxon>Chromadorea</taxon>
        <taxon>Rhabditida</taxon>
        <taxon>Rhabditina</taxon>
        <taxon>Rhabditomorpha</taxon>
        <taxon>Strongyloidea</taxon>
        <taxon>Metastrongylidae</taxon>
        <taxon>Parelaphostrongylus</taxon>
    </lineage>
</organism>
<dbReference type="AlphaFoldDB" id="A0AAD5MR27"/>
<evidence type="ECO:0000313" key="2">
    <source>
        <dbReference type="Proteomes" id="UP001196413"/>
    </source>
</evidence>
<evidence type="ECO:0000313" key="1">
    <source>
        <dbReference type="EMBL" id="KAJ1352159.1"/>
    </source>
</evidence>
<name>A0AAD5MR27_PARTN</name>
<proteinExistence type="predicted"/>
<gene>
    <name evidence="1" type="ORF">KIN20_008364</name>
</gene>
<reference evidence="1" key="1">
    <citation type="submission" date="2021-06" db="EMBL/GenBank/DDBJ databases">
        <title>Parelaphostrongylus tenuis whole genome reference sequence.</title>
        <authorList>
            <person name="Garwood T.J."/>
            <person name="Larsen P.A."/>
            <person name="Fountain-Jones N.M."/>
            <person name="Garbe J.R."/>
            <person name="Macchietto M.G."/>
            <person name="Kania S.A."/>
            <person name="Gerhold R.W."/>
            <person name="Richards J.E."/>
            <person name="Wolf T.M."/>
        </authorList>
    </citation>
    <scope>NUCLEOTIDE SEQUENCE</scope>
    <source>
        <strain evidence="1">MNPRO001-30</strain>
        <tissue evidence="1">Meninges</tissue>
    </source>
</reference>
<protein>
    <submittedName>
        <fullName evidence="1">Uncharacterized protein</fullName>
    </submittedName>
</protein>
<dbReference type="EMBL" id="JAHQIW010001320">
    <property type="protein sequence ID" value="KAJ1352159.1"/>
    <property type="molecule type" value="Genomic_DNA"/>
</dbReference>
<dbReference type="Proteomes" id="UP001196413">
    <property type="component" value="Unassembled WGS sequence"/>
</dbReference>
<comment type="caution">
    <text evidence="1">The sequence shown here is derived from an EMBL/GenBank/DDBJ whole genome shotgun (WGS) entry which is preliminary data.</text>
</comment>
<sequence length="67" mass="7386">MYPRFIEACAADLLEDISWITSSLSKQTTDQNGIWTIALISRSGAALDSTLNQAENGLRKKWQKTAG</sequence>